<dbReference type="InterPro" id="IPR019885">
    <property type="entry name" value="Tscrpt_reg_HTH_AsnC-type_CS"/>
</dbReference>
<dbReference type="Pfam" id="PF13404">
    <property type="entry name" value="HTH_AsnC-type"/>
    <property type="match status" value="1"/>
</dbReference>
<dbReference type="RefSeq" id="WP_045554859.1">
    <property type="nucleotide sequence ID" value="NZ_CP013380.1"/>
</dbReference>
<evidence type="ECO:0000256" key="1">
    <source>
        <dbReference type="ARBA" id="ARBA00023015"/>
    </source>
</evidence>
<name>A0A7T2U3Q2_9BURK</name>
<keyword evidence="1" id="KW-0805">Transcription regulation</keyword>
<dbReference type="PANTHER" id="PTHR30154:SF34">
    <property type="entry name" value="TRANSCRIPTIONAL REGULATOR AZLB"/>
    <property type="match status" value="1"/>
</dbReference>
<dbReference type="InterPro" id="IPR019888">
    <property type="entry name" value="Tscrpt_reg_AsnC-like"/>
</dbReference>
<proteinExistence type="predicted"/>
<evidence type="ECO:0000259" key="4">
    <source>
        <dbReference type="PROSITE" id="PS50956"/>
    </source>
</evidence>
<dbReference type="InterPro" id="IPR036388">
    <property type="entry name" value="WH-like_DNA-bd_sf"/>
</dbReference>
<feature type="domain" description="HTH asnC-type" evidence="4">
    <location>
        <begin position="1"/>
        <end position="61"/>
    </location>
</feature>
<keyword evidence="3" id="KW-0804">Transcription</keyword>
<keyword evidence="2" id="KW-0238">DNA-binding</keyword>
<dbReference type="Proteomes" id="UP000594943">
    <property type="component" value="Chromosome 1"/>
</dbReference>
<evidence type="ECO:0000313" key="5">
    <source>
        <dbReference type="EMBL" id="QPS44949.1"/>
    </source>
</evidence>
<dbReference type="InterPro" id="IPR036390">
    <property type="entry name" value="WH_DNA-bd_sf"/>
</dbReference>
<dbReference type="PROSITE" id="PS50956">
    <property type="entry name" value="HTH_ASNC_2"/>
    <property type="match status" value="2"/>
</dbReference>
<evidence type="ECO:0000256" key="3">
    <source>
        <dbReference type="ARBA" id="ARBA00023163"/>
    </source>
</evidence>
<dbReference type="KEGG" id="bhg:I6G56_07725"/>
<dbReference type="PANTHER" id="PTHR30154">
    <property type="entry name" value="LEUCINE-RESPONSIVE REGULATORY PROTEIN"/>
    <property type="match status" value="1"/>
</dbReference>
<dbReference type="SUPFAM" id="SSF46785">
    <property type="entry name" value="Winged helix' DNA-binding domain"/>
    <property type="match status" value="2"/>
</dbReference>
<dbReference type="Pfam" id="PF13412">
    <property type="entry name" value="HTH_24"/>
    <property type="match status" value="1"/>
</dbReference>
<evidence type="ECO:0000256" key="2">
    <source>
        <dbReference type="ARBA" id="ARBA00023125"/>
    </source>
</evidence>
<dbReference type="EMBL" id="CP065686">
    <property type="protein sequence ID" value="QPS44949.1"/>
    <property type="molecule type" value="Genomic_DNA"/>
</dbReference>
<dbReference type="Gene3D" id="1.10.10.10">
    <property type="entry name" value="Winged helix-like DNA-binding domain superfamily/Winged helix DNA-binding domain"/>
    <property type="match status" value="2"/>
</dbReference>
<gene>
    <name evidence="5" type="ORF">I6G56_07725</name>
</gene>
<reference evidence="5 6" key="1">
    <citation type="submission" date="2020-12" db="EMBL/GenBank/DDBJ databases">
        <title>FDA dAtabase for Regulatory Grade micrObial Sequences (FDA-ARGOS): Supporting development and validation of Infectious Disease Dx tests.</title>
        <authorList>
            <person name="Nelson B."/>
            <person name="Plummer A."/>
            <person name="Tallon L."/>
            <person name="Sadzewicz L."/>
            <person name="Zhao X."/>
            <person name="Boylan J."/>
            <person name="Ott S."/>
            <person name="Bowen H."/>
            <person name="Vavikolanu K."/>
            <person name="Mehta A."/>
            <person name="Aluvathingal J."/>
            <person name="Nadendla S."/>
            <person name="Myers T."/>
            <person name="Yan Y."/>
            <person name="Sichtig H."/>
        </authorList>
    </citation>
    <scope>NUCLEOTIDE SEQUENCE [LARGE SCALE GENOMIC DNA]</scope>
    <source>
        <strain evidence="5 6">FDAARGOS_899</strain>
    </source>
</reference>
<dbReference type="PROSITE" id="PS00519">
    <property type="entry name" value="HTH_ASNC_1"/>
    <property type="match status" value="2"/>
</dbReference>
<feature type="domain" description="HTH asnC-type" evidence="4">
    <location>
        <begin position="152"/>
        <end position="220"/>
    </location>
</feature>
<dbReference type="GO" id="GO:0043565">
    <property type="term" value="F:sequence-specific DNA binding"/>
    <property type="evidence" value="ECO:0007669"/>
    <property type="project" value="InterPro"/>
</dbReference>
<protein>
    <submittedName>
        <fullName evidence="5">Lrp/AsnC family transcriptional regulator</fullName>
    </submittedName>
</protein>
<sequence length="306" mass="33768">MDNLTKQIIAVLRRDGRISFVNIARNLNVSRDNVAARVVPLIESGQIRVVAALHPQVLGLTVSAHLSISVSGDVRPVIQQLEKLSSAVFISIAAGAYHVIAETRHSCMSELSAEVSVVRSLRGVVEVQVLIYDRVLTSFLHREQPNVLSYKFDEIDIALISLLQNDGRASYSDLSQKVGLSISGCRTRVLHLLRSGVIQIGAIKQRSNMIDDFIFGIGINVNGDIDAAARILSSGWGLEFLARTVGRFDVLATVSFSSLRDFNQLVSRLMALKSVTYCEQWLHVQILRERYEYPIEAIELGTAARA</sequence>
<dbReference type="PRINTS" id="PR00033">
    <property type="entry name" value="HTHASNC"/>
</dbReference>
<dbReference type="InterPro" id="IPR000485">
    <property type="entry name" value="AsnC-type_HTH_dom"/>
</dbReference>
<dbReference type="GO" id="GO:0043200">
    <property type="term" value="P:response to amino acid"/>
    <property type="evidence" value="ECO:0007669"/>
    <property type="project" value="TreeGrafter"/>
</dbReference>
<accession>A0A7T2U3Q2</accession>
<dbReference type="SMART" id="SM00344">
    <property type="entry name" value="HTH_ASNC"/>
    <property type="match status" value="2"/>
</dbReference>
<dbReference type="GO" id="GO:0005829">
    <property type="term" value="C:cytosol"/>
    <property type="evidence" value="ECO:0007669"/>
    <property type="project" value="TreeGrafter"/>
</dbReference>
<evidence type="ECO:0000313" key="6">
    <source>
        <dbReference type="Proteomes" id="UP000594943"/>
    </source>
</evidence>
<organism evidence="5 6">
    <name type="scientific">Burkholderia humptydooensis</name>
    <dbReference type="NCBI Taxonomy" id="430531"/>
    <lineage>
        <taxon>Bacteria</taxon>
        <taxon>Pseudomonadati</taxon>
        <taxon>Pseudomonadota</taxon>
        <taxon>Betaproteobacteria</taxon>
        <taxon>Burkholderiales</taxon>
        <taxon>Burkholderiaceae</taxon>
        <taxon>Burkholderia</taxon>
        <taxon>pseudomallei group</taxon>
    </lineage>
</organism>
<dbReference type="AlphaFoldDB" id="A0A7T2U3Q2"/>